<reference evidence="2 3" key="1">
    <citation type="submission" date="2023-02" db="EMBL/GenBank/DDBJ databases">
        <title>LHISI_Scaffold_Assembly.</title>
        <authorList>
            <person name="Stuart O.P."/>
            <person name="Cleave R."/>
            <person name="Magrath M.J.L."/>
            <person name="Mikheyev A.S."/>
        </authorList>
    </citation>
    <scope>NUCLEOTIDE SEQUENCE [LARGE SCALE GENOMIC DNA]</scope>
    <source>
        <strain evidence="2">Daus_M_001</strain>
        <tissue evidence="2">Leg muscle</tissue>
    </source>
</reference>
<protein>
    <submittedName>
        <fullName evidence="2">Uncharacterized protein</fullName>
    </submittedName>
</protein>
<gene>
    <name evidence="2" type="ORF">PR048_027973</name>
</gene>
<proteinExistence type="predicted"/>
<evidence type="ECO:0000313" key="2">
    <source>
        <dbReference type="EMBL" id="KAJ8871646.1"/>
    </source>
</evidence>
<keyword evidence="3" id="KW-1185">Reference proteome</keyword>
<feature type="region of interest" description="Disordered" evidence="1">
    <location>
        <begin position="1"/>
        <end position="45"/>
    </location>
</feature>
<sequence>MSAALSSGRQHSTPPPSPSPPSRCDKGSTAQSTARGHTTFVVPHPPPRQVAIAMWNREITVATTLSREAPKHLPGYCRHQKSRICLPYLYDYAPSMTMLTWLVSANRLKNSRPAPWIEPGSLGENNCGVRNYNAPGKSQSRTSLTYGVYDVDDLTNPQAHCRSTVGRLPRNHYRVWCYNLLTSSSRLFPTVLLAKEQSNDGVVTAQPACAVYSIAPHGFGSARTGFDSRRGSSPIFRMWESRRACFLGITSPYIPALLSYSPCFTLIGSQDLDAKSRPNVFTLIHGRFSLRHEIYSNRNDNIRTASEKAEVNGNGLYPELEHRTLASRRHLSDTSHARLSWSRLIREVMAAERDYISARMPVYPRNLCFSQIFYSRGFSAYDRVRWYRGKPLDSHSGRPGSHLDLGSPWFPEITPNECWDVSLLQVDAQDSFNQPIPLRTRGRACAVATALALLEGEQGSIPEVGSLPDFRTRESCRMMLRFERLNSEVLRPDEGKEKRVWSST</sequence>
<organism evidence="2 3">
    <name type="scientific">Dryococelus australis</name>
    <dbReference type="NCBI Taxonomy" id="614101"/>
    <lineage>
        <taxon>Eukaryota</taxon>
        <taxon>Metazoa</taxon>
        <taxon>Ecdysozoa</taxon>
        <taxon>Arthropoda</taxon>
        <taxon>Hexapoda</taxon>
        <taxon>Insecta</taxon>
        <taxon>Pterygota</taxon>
        <taxon>Neoptera</taxon>
        <taxon>Polyneoptera</taxon>
        <taxon>Phasmatodea</taxon>
        <taxon>Verophasmatodea</taxon>
        <taxon>Anareolatae</taxon>
        <taxon>Phasmatidae</taxon>
        <taxon>Eurycanthinae</taxon>
        <taxon>Dryococelus</taxon>
    </lineage>
</organism>
<evidence type="ECO:0000256" key="1">
    <source>
        <dbReference type="SAM" id="MobiDB-lite"/>
    </source>
</evidence>
<accession>A0ABQ9GI15</accession>
<dbReference type="EMBL" id="JARBHB010000012">
    <property type="protein sequence ID" value="KAJ8871646.1"/>
    <property type="molecule type" value="Genomic_DNA"/>
</dbReference>
<dbReference type="Proteomes" id="UP001159363">
    <property type="component" value="Chromosome 11"/>
</dbReference>
<name>A0ABQ9GI15_9NEOP</name>
<evidence type="ECO:0000313" key="3">
    <source>
        <dbReference type="Proteomes" id="UP001159363"/>
    </source>
</evidence>
<comment type="caution">
    <text evidence="2">The sequence shown here is derived from an EMBL/GenBank/DDBJ whole genome shotgun (WGS) entry which is preliminary data.</text>
</comment>
<feature type="compositionally biased region" description="Polar residues" evidence="1">
    <location>
        <begin position="1"/>
        <end position="12"/>
    </location>
</feature>